<organism evidence="2 3">
    <name type="scientific">Favolaschia claudopus</name>
    <dbReference type="NCBI Taxonomy" id="2862362"/>
    <lineage>
        <taxon>Eukaryota</taxon>
        <taxon>Fungi</taxon>
        <taxon>Dikarya</taxon>
        <taxon>Basidiomycota</taxon>
        <taxon>Agaricomycotina</taxon>
        <taxon>Agaricomycetes</taxon>
        <taxon>Agaricomycetidae</taxon>
        <taxon>Agaricales</taxon>
        <taxon>Marasmiineae</taxon>
        <taxon>Mycenaceae</taxon>
        <taxon>Favolaschia</taxon>
    </lineage>
</organism>
<name>A0AAW0AHU9_9AGAR</name>
<gene>
    <name evidence="2" type="ORF">R3P38DRAFT_3593217</name>
</gene>
<dbReference type="AlphaFoldDB" id="A0AAW0AHU9"/>
<accession>A0AAW0AHU9</accession>
<proteinExistence type="predicted"/>
<feature type="region of interest" description="Disordered" evidence="1">
    <location>
        <begin position="32"/>
        <end position="71"/>
    </location>
</feature>
<evidence type="ECO:0000256" key="1">
    <source>
        <dbReference type="SAM" id="MobiDB-lite"/>
    </source>
</evidence>
<dbReference type="EMBL" id="JAWWNJ010000069">
    <property type="protein sequence ID" value="KAK7008032.1"/>
    <property type="molecule type" value="Genomic_DNA"/>
</dbReference>
<comment type="caution">
    <text evidence="2">The sequence shown here is derived from an EMBL/GenBank/DDBJ whole genome shotgun (WGS) entry which is preliminary data.</text>
</comment>
<keyword evidence="3" id="KW-1185">Reference proteome</keyword>
<protein>
    <submittedName>
        <fullName evidence="2">Uncharacterized protein</fullName>
    </submittedName>
</protein>
<reference evidence="2 3" key="1">
    <citation type="journal article" date="2024" name="J Genomics">
        <title>Draft genome sequencing and assembly of Favolaschia claudopus CIRM-BRFM 2984 isolated from oak limbs.</title>
        <authorList>
            <person name="Navarro D."/>
            <person name="Drula E."/>
            <person name="Chaduli D."/>
            <person name="Cazenave R."/>
            <person name="Ahrendt S."/>
            <person name="Wang J."/>
            <person name="Lipzen A."/>
            <person name="Daum C."/>
            <person name="Barry K."/>
            <person name="Grigoriev I.V."/>
            <person name="Favel A."/>
            <person name="Rosso M.N."/>
            <person name="Martin F."/>
        </authorList>
    </citation>
    <scope>NUCLEOTIDE SEQUENCE [LARGE SCALE GENOMIC DNA]</scope>
    <source>
        <strain evidence="2 3">CIRM-BRFM 2984</strain>
    </source>
</reference>
<sequence>MNPRPTRTHRAPLNPALAVVPVSLRSRHPEFQHHAVNTSNSDMAQAPELQRQRQEERPFPSFQSAAGTPAPRAFPAVPTLGERFELPSLRSATKQDFDEALAEFKKLSGAEFVPPPKPPTLSTARNSDIIIDVDDICPPSPRGGNEEGDTLSLFFPQYTLGKEEDQVSVIPIPSPPVTAPLSDLPLPALLFANFRNESTGSAKAFSIKATLPYPPFASTIIAALWSRSRVLDFTGKWPTNRISVAYSRKPTSIMDTEYNGRLSGYTELGSYEAVFGSFPDVGFGGTGDQIVPPIIVATEEEERVLGHARQLHDLPPTARAYSMFFFREYTTVAAPPVPAPSAIKADTADDSDCESDTPQVVIRPAKNPATTKPVTPGAAYLERTLPTLITHFRAIDSSTLGLGYKTHASVRIVRDIAARIGMLWPKKSGLPKSITTSRGITVSLDDILSLLDDPPALGTFGNHNTQHNLLLQAKHLLAKKLEANTITNEEALRGSLFFYILEAPLLEPVGPDFVPPSDFEDAVKISAASLRQQANDIVNPPK</sequence>
<evidence type="ECO:0000313" key="2">
    <source>
        <dbReference type="EMBL" id="KAK7008032.1"/>
    </source>
</evidence>
<dbReference type="Proteomes" id="UP001362999">
    <property type="component" value="Unassembled WGS sequence"/>
</dbReference>
<evidence type="ECO:0000313" key="3">
    <source>
        <dbReference type="Proteomes" id="UP001362999"/>
    </source>
</evidence>